<name>A0A3B7MVM6_9BACT</name>
<evidence type="ECO:0000313" key="3">
    <source>
        <dbReference type="Proteomes" id="UP000263900"/>
    </source>
</evidence>
<dbReference type="KEGG" id="pseg:D3H65_27255"/>
<dbReference type="AlphaFoldDB" id="A0A3B7MVM6"/>
<dbReference type="EMBL" id="CP032157">
    <property type="protein sequence ID" value="AXY77453.1"/>
    <property type="molecule type" value="Genomic_DNA"/>
</dbReference>
<dbReference type="OrthoDB" id="1467932at2"/>
<feature type="coiled-coil region" evidence="1">
    <location>
        <begin position="15"/>
        <end position="70"/>
    </location>
</feature>
<proteinExistence type="predicted"/>
<evidence type="ECO:0000256" key="1">
    <source>
        <dbReference type="SAM" id="Coils"/>
    </source>
</evidence>
<dbReference type="Proteomes" id="UP000263900">
    <property type="component" value="Chromosome"/>
</dbReference>
<keyword evidence="3" id="KW-1185">Reference proteome</keyword>
<gene>
    <name evidence="2" type="ORF">D3H65_27255</name>
</gene>
<keyword evidence="1" id="KW-0175">Coiled coil</keyword>
<accession>A0A3B7MVM6</accession>
<dbReference type="RefSeq" id="WP_119053329.1">
    <property type="nucleotide sequence ID" value="NZ_CP032157.1"/>
</dbReference>
<reference evidence="2 3" key="1">
    <citation type="submission" date="2018-09" db="EMBL/GenBank/DDBJ databases">
        <title>Genome sequencing of strain 6GH32-13.</title>
        <authorList>
            <person name="Weon H.-Y."/>
            <person name="Heo J."/>
            <person name="Kwon S.-W."/>
        </authorList>
    </citation>
    <scope>NUCLEOTIDE SEQUENCE [LARGE SCALE GENOMIC DNA]</scope>
    <source>
        <strain evidence="2 3">5GH32-13</strain>
    </source>
</reference>
<evidence type="ECO:0000313" key="2">
    <source>
        <dbReference type="EMBL" id="AXY77453.1"/>
    </source>
</evidence>
<protein>
    <submittedName>
        <fullName evidence="2">Uncharacterized protein</fullName>
    </submittedName>
</protein>
<sequence>MSDTQQPWKRVNEKLQQVLQQYQVLQKDNDRLSKELKELKAKDALQAKKIEELEIKMAALKTATGQLDEADRKELDKRLHLYIREIDRCIAMLSQ</sequence>
<organism evidence="2 3">
    <name type="scientific">Paraflavitalea soli</name>
    <dbReference type="NCBI Taxonomy" id="2315862"/>
    <lineage>
        <taxon>Bacteria</taxon>
        <taxon>Pseudomonadati</taxon>
        <taxon>Bacteroidota</taxon>
        <taxon>Chitinophagia</taxon>
        <taxon>Chitinophagales</taxon>
        <taxon>Chitinophagaceae</taxon>
        <taxon>Paraflavitalea</taxon>
    </lineage>
</organism>